<dbReference type="EMBL" id="JAYRBN010000007">
    <property type="protein sequence ID" value="KAL2751382.1"/>
    <property type="molecule type" value="Genomic_DNA"/>
</dbReference>
<evidence type="ECO:0000313" key="1">
    <source>
        <dbReference type="EMBL" id="KAL2751382.1"/>
    </source>
</evidence>
<sequence>MNVQQAVAYTARRDYCVFLSNGRETATLSVAELATSWLLRMQEGNHQYLTRGTAELLDNELLPSASSDSIHIVSWLVSSSSGGGGGARR</sequence>
<dbReference type="Proteomes" id="UP001607303">
    <property type="component" value="Unassembled WGS sequence"/>
</dbReference>
<accession>A0ABD2D222</accession>
<organism evidence="1 2">
    <name type="scientific">Vespula maculifrons</name>
    <name type="common">Eastern yellow jacket</name>
    <name type="synonym">Wasp</name>
    <dbReference type="NCBI Taxonomy" id="7453"/>
    <lineage>
        <taxon>Eukaryota</taxon>
        <taxon>Metazoa</taxon>
        <taxon>Ecdysozoa</taxon>
        <taxon>Arthropoda</taxon>
        <taxon>Hexapoda</taxon>
        <taxon>Insecta</taxon>
        <taxon>Pterygota</taxon>
        <taxon>Neoptera</taxon>
        <taxon>Endopterygota</taxon>
        <taxon>Hymenoptera</taxon>
        <taxon>Apocrita</taxon>
        <taxon>Aculeata</taxon>
        <taxon>Vespoidea</taxon>
        <taxon>Vespidae</taxon>
        <taxon>Vespinae</taxon>
        <taxon>Vespula</taxon>
    </lineage>
</organism>
<name>A0ABD2D222_VESMC</name>
<comment type="caution">
    <text evidence="1">The sequence shown here is derived from an EMBL/GenBank/DDBJ whole genome shotgun (WGS) entry which is preliminary data.</text>
</comment>
<dbReference type="AlphaFoldDB" id="A0ABD2D222"/>
<keyword evidence="2" id="KW-1185">Reference proteome</keyword>
<proteinExistence type="predicted"/>
<reference evidence="1 2" key="1">
    <citation type="journal article" date="2024" name="Ann. Entomol. Soc. Am.">
        <title>Genomic analyses of the southern and eastern yellowjacket wasps (Hymenoptera: Vespidae) reveal evolutionary signatures of social life.</title>
        <authorList>
            <person name="Catto M.A."/>
            <person name="Caine P.B."/>
            <person name="Orr S.E."/>
            <person name="Hunt B.G."/>
            <person name="Goodisman M.A.D."/>
        </authorList>
    </citation>
    <scope>NUCLEOTIDE SEQUENCE [LARGE SCALE GENOMIC DNA]</scope>
    <source>
        <strain evidence="1">232</strain>
        <tissue evidence="1">Head and thorax</tissue>
    </source>
</reference>
<gene>
    <name evidence="1" type="ORF">V1477_000540</name>
</gene>
<evidence type="ECO:0000313" key="2">
    <source>
        <dbReference type="Proteomes" id="UP001607303"/>
    </source>
</evidence>
<protein>
    <submittedName>
        <fullName evidence="1">Uncharacterized protein</fullName>
    </submittedName>
</protein>